<sequence>IFQAENQNLNRDLTISTSTLNFENKLDLLLKILFKEQRRLNSSIELDPKKFSELITKSNFLLERFFNKIFNTISPK</sequence>
<dbReference type="EMBL" id="CAJVPM010050504">
    <property type="protein sequence ID" value="CAG8727268.1"/>
    <property type="molecule type" value="Genomic_DNA"/>
</dbReference>
<reference evidence="1" key="1">
    <citation type="submission" date="2021-06" db="EMBL/GenBank/DDBJ databases">
        <authorList>
            <person name="Kallberg Y."/>
            <person name="Tangrot J."/>
            <person name="Rosling A."/>
        </authorList>
    </citation>
    <scope>NUCLEOTIDE SEQUENCE</scope>
    <source>
        <strain evidence="1">AU212A</strain>
    </source>
</reference>
<protein>
    <submittedName>
        <fullName evidence="1">10358_t:CDS:1</fullName>
    </submittedName>
</protein>
<feature type="non-terminal residue" evidence="1">
    <location>
        <position position="76"/>
    </location>
</feature>
<keyword evidence="2" id="KW-1185">Reference proteome</keyword>
<proteinExistence type="predicted"/>
<evidence type="ECO:0000313" key="2">
    <source>
        <dbReference type="Proteomes" id="UP000789860"/>
    </source>
</evidence>
<name>A0ACA9PVV2_9GLOM</name>
<feature type="non-terminal residue" evidence="1">
    <location>
        <position position="1"/>
    </location>
</feature>
<organism evidence="1 2">
    <name type="scientific">Scutellospora calospora</name>
    <dbReference type="NCBI Taxonomy" id="85575"/>
    <lineage>
        <taxon>Eukaryota</taxon>
        <taxon>Fungi</taxon>
        <taxon>Fungi incertae sedis</taxon>
        <taxon>Mucoromycota</taxon>
        <taxon>Glomeromycotina</taxon>
        <taxon>Glomeromycetes</taxon>
        <taxon>Diversisporales</taxon>
        <taxon>Gigasporaceae</taxon>
        <taxon>Scutellospora</taxon>
    </lineage>
</organism>
<comment type="caution">
    <text evidence="1">The sequence shown here is derived from an EMBL/GenBank/DDBJ whole genome shotgun (WGS) entry which is preliminary data.</text>
</comment>
<evidence type="ECO:0000313" key="1">
    <source>
        <dbReference type="EMBL" id="CAG8727268.1"/>
    </source>
</evidence>
<accession>A0ACA9PVV2</accession>
<dbReference type="Proteomes" id="UP000789860">
    <property type="component" value="Unassembled WGS sequence"/>
</dbReference>
<gene>
    <name evidence="1" type="ORF">SCALOS_LOCUS11476</name>
</gene>